<dbReference type="AlphaFoldDB" id="A0A6J1PPK2"/>
<evidence type="ECO:0000259" key="4">
    <source>
        <dbReference type="Pfam" id="PF02234"/>
    </source>
</evidence>
<organism evidence="5 6">
    <name type="scientific">Temnothorax curvispinosus</name>
    <dbReference type="NCBI Taxonomy" id="300111"/>
    <lineage>
        <taxon>Eukaryota</taxon>
        <taxon>Metazoa</taxon>
        <taxon>Ecdysozoa</taxon>
        <taxon>Arthropoda</taxon>
        <taxon>Hexapoda</taxon>
        <taxon>Insecta</taxon>
        <taxon>Pterygota</taxon>
        <taxon>Neoptera</taxon>
        <taxon>Endopterygota</taxon>
        <taxon>Hymenoptera</taxon>
        <taxon>Apocrita</taxon>
        <taxon>Aculeata</taxon>
        <taxon>Formicoidea</taxon>
        <taxon>Formicidae</taxon>
        <taxon>Myrmicinae</taxon>
        <taxon>Temnothorax</taxon>
    </lineage>
</organism>
<keyword evidence="2" id="KW-0649">Protein kinase inhibitor</keyword>
<evidence type="ECO:0000313" key="5">
    <source>
        <dbReference type="Proteomes" id="UP000504618"/>
    </source>
</evidence>
<reference evidence="6" key="1">
    <citation type="submission" date="2025-08" db="UniProtKB">
        <authorList>
            <consortium name="RefSeq"/>
        </authorList>
    </citation>
    <scope>IDENTIFICATION</scope>
    <source>
        <tissue evidence="6">Whole body</tissue>
    </source>
</reference>
<feature type="region of interest" description="Disordered" evidence="3">
    <location>
        <begin position="92"/>
        <end position="121"/>
    </location>
</feature>
<feature type="compositionally biased region" description="Basic and acidic residues" evidence="3">
    <location>
        <begin position="44"/>
        <end position="56"/>
    </location>
</feature>
<feature type="compositionally biased region" description="Basic and acidic residues" evidence="3">
    <location>
        <begin position="92"/>
        <end position="103"/>
    </location>
</feature>
<comment type="similarity">
    <text evidence="1">Belongs to the CDI family.</text>
</comment>
<dbReference type="Gene3D" id="4.10.365.10">
    <property type="entry name" value="p27"/>
    <property type="match status" value="1"/>
</dbReference>
<dbReference type="RefSeq" id="XP_024871657.1">
    <property type="nucleotide sequence ID" value="XM_025015889.1"/>
</dbReference>
<proteinExistence type="inferred from homology"/>
<dbReference type="Pfam" id="PF02234">
    <property type="entry name" value="CDI"/>
    <property type="match status" value="1"/>
</dbReference>
<accession>A0A6J1PPK2</accession>
<dbReference type="GO" id="GO:0004861">
    <property type="term" value="F:cyclin-dependent protein serine/threonine kinase inhibitor activity"/>
    <property type="evidence" value="ECO:0007669"/>
    <property type="project" value="InterPro"/>
</dbReference>
<feature type="domain" description="Cyclin-dependent kinase inhibitor" evidence="4">
    <location>
        <begin position="47"/>
        <end position="89"/>
    </location>
</feature>
<feature type="region of interest" description="Disordered" evidence="3">
    <location>
        <begin position="37"/>
        <end position="56"/>
    </location>
</feature>
<evidence type="ECO:0000256" key="3">
    <source>
        <dbReference type="SAM" id="MobiDB-lite"/>
    </source>
</evidence>
<evidence type="ECO:0000256" key="1">
    <source>
        <dbReference type="ARBA" id="ARBA00006726"/>
    </source>
</evidence>
<sequence length="121" mass="14428">MELRSESNTGRTRFVMAEKTNNLYSARLRNVRRRLFQDDGDNDEQQKHKDIENRFSEERRIQLEQSMEKWNFDFVRGEPRPGRYEWVKLDEQGNEISESKETNGRISAEEASENNVEQIDG</sequence>
<dbReference type="InterPro" id="IPR003175">
    <property type="entry name" value="CDI_dom"/>
</dbReference>
<dbReference type="InterPro" id="IPR044898">
    <property type="entry name" value="CDI_dom_sf"/>
</dbReference>
<dbReference type="GeneID" id="112454469"/>
<gene>
    <name evidence="6" type="primary">LOC112454469</name>
</gene>
<name>A0A6J1PPK2_9HYME</name>
<dbReference type="GO" id="GO:0051726">
    <property type="term" value="P:regulation of cell cycle"/>
    <property type="evidence" value="ECO:0007669"/>
    <property type="project" value="InterPro"/>
</dbReference>
<protein>
    <submittedName>
        <fullName evidence="6">Uncharacterized protein LOC112454469 isoform X1</fullName>
    </submittedName>
</protein>
<evidence type="ECO:0000256" key="2">
    <source>
        <dbReference type="ARBA" id="ARBA00023013"/>
    </source>
</evidence>
<keyword evidence="5" id="KW-1185">Reference proteome</keyword>
<evidence type="ECO:0000313" key="6">
    <source>
        <dbReference type="RefSeq" id="XP_024871657.1"/>
    </source>
</evidence>
<dbReference type="Proteomes" id="UP000504618">
    <property type="component" value="Unplaced"/>
</dbReference>
<dbReference type="GO" id="GO:0005634">
    <property type="term" value="C:nucleus"/>
    <property type="evidence" value="ECO:0007669"/>
    <property type="project" value="InterPro"/>
</dbReference>
<dbReference type="OrthoDB" id="9940972at2759"/>